<organism evidence="2 3">
    <name type="scientific">Blumeria graminis f. sp. hordei (strain DH14)</name>
    <name type="common">Barley powdery mildew</name>
    <name type="synonym">Oidium monilioides f. sp. hordei</name>
    <dbReference type="NCBI Taxonomy" id="546991"/>
    <lineage>
        <taxon>Eukaryota</taxon>
        <taxon>Fungi</taxon>
        <taxon>Dikarya</taxon>
        <taxon>Ascomycota</taxon>
        <taxon>Pezizomycotina</taxon>
        <taxon>Leotiomycetes</taxon>
        <taxon>Erysiphales</taxon>
        <taxon>Erysiphaceae</taxon>
        <taxon>Blumeria</taxon>
        <taxon>Blumeria hordei</taxon>
    </lineage>
</organism>
<evidence type="ECO:0000313" key="2">
    <source>
        <dbReference type="EMBL" id="CCU75795.1"/>
    </source>
</evidence>
<dbReference type="OrthoDB" id="10577215at2759"/>
<keyword evidence="3" id="KW-1185">Reference proteome</keyword>
<dbReference type="EMBL" id="CAUH01001671">
    <property type="protein sequence ID" value="CCU75795.1"/>
    <property type="molecule type" value="Genomic_DNA"/>
</dbReference>
<evidence type="ECO:0000256" key="1">
    <source>
        <dbReference type="SAM" id="MobiDB-lite"/>
    </source>
</evidence>
<name>N1J6N4_BLUG1</name>
<comment type="caution">
    <text evidence="2">The sequence shown here is derived from an EMBL/GenBank/DDBJ whole genome shotgun (WGS) entry which is preliminary data.</text>
</comment>
<sequence>MPLPDRPRRKLRFPRVPSRADSSRLILARQPATTSSAPESPHVHCRSREALSMQRGGVHALGSLGVAVAASIPLRSARVRLVTERPNIRALAPATARIMGPCADIVLSAGSSSFAFGWTGDCHGEATVFSKHSVWGAAVSKRWLVALRPSSSWPPALALRATVEFGASDLPSAAVLHAHARLIAPSRRSFAHFACCNCKPVAMSPPAPSQFCS</sequence>
<dbReference type="Proteomes" id="UP000015441">
    <property type="component" value="Unassembled WGS sequence"/>
</dbReference>
<dbReference type="HOGENOM" id="CLU_1294184_0_0_1"/>
<accession>N1J6N4</accession>
<dbReference type="AlphaFoldDB" id="N1J6N4"/>
<gene>
    <name evidence="2" type="ORF">BGHDH14_bghG001671000001001</name>
</gene>
<proteinExistence type="predicted"/>
<dbReference type="InParanoid" id="N1J6N4"/>
<reference evidence="2 3" key="1">
    <citation type="journal article" date="2010" name="Science">
        <title>Genome expansion and gene loss in powdery mildew fungi reveal tradeoffs in extreme parasitism.</title>
        <authorList>
            <person name="Spanu P.D."/>
            <person name="Abbott J.C."/>
            <person name="Amselem J."/>
            <person name="Burgis T.A."/>
            <person name="Soanes D.M."/>
            <person name="Stueber K."/>
            <person name="Ver Loren van Themaat E."/>
            <person name="Brown J.K.M."/>
            <person name="Butcher S.A."/>
            <person name="Gurr S.J."/>
            <person name="Lebrun M.-H."/>
            <person name="Ridout C.J."/>
            <person name="Schulze-Lefert P."/>
            <person name="Talbot N.J."/>
            <person name="Ahmadinejad N."/>
            <person name="Ametz C."/>
            <person name="Barton G.R."/>
            <person name="Benjdia M."/>
            <person name="Bidzinski P."/>
            <person name="Bindschedler L.V."/>
            <person name="Both M."/>
            <person name="Brewer M.T."/>
            <person name="Cadle-Davidson L."/>
            <person name="Cadle-Davidson M.M."/>
            <person name="Collemare J."/>
            <person name="Cramer R."/>
            <person name="Frenkel O."/>
            <person name="Godfrey D."/>
            <person name="Harriman J."/>
            <person name="Hoede C."/>
            <person name="King B.C."/>
            <person name="Klages S."/>
            <person name="Kleemann J."/>
            <person name="Knoll D."/>
            <person name="Koti P.S."/>
            <person name="Kreplak J."/>
            <person name="Lopez-Ruiz F.J."/>
            <person name="Lu X."/>
            <person name="Maekawa T."/>
            <person name="Mahanil S."/>
            <person name="Micali C."/>
            <person name="Milgroom M.G."/>
            <person name="Montana G."/>
            <person name="Noir S."/>
            <person name="O'Connell R.J."/>
            <person name="Oberhaensli S."/>
            <person name="Parlange F."/>
            <person name="Pedersen C."/>
            <person name="Quesneville H."/>
            <person name="Reinhardt R."/>
            <person name="Rott M."/>
            <person name="Sacristan S."/>
            <person name="Schmidt S.M."/>
            <person name="Schoen M."/>
            <person name="Skamnioti P."/>
            <person name="Sommer H."/>
            <person name="Stephens A."/>
            <person name="Takahara H."/>
            <person name="Thordal-Christensen H."/>
            <person name="Vigouroux M."/>
            <person name="Wessling R."/>
            <person name="Wicker T."/>
            <person name="Panstruga R."/>
        </authorList>
    </citation>
    <scope>NUCLEOTIDE SEQUENCE [LARGE SCALE GENOMIC DNA]</scope>
    <source>
        <strain evidence="2">DH14</strain>
    </source>
</reference>
<protein>
    <submittedName>
        <fullName evidence="2">Putative Bgh-specific protein</fullName>
    </submittedName>
</protein>
<feature type="region of interest" description="Disordered" evidence="1">
    <location>
        <begin position="14"/>
        <end position="42"/>
    </location>
</feature>
<evidence type="ECO:0000313" key="3">
    <source>
        <dbReference type="Proteomes" id="UP000015441"/>
    </source>
</evidence>